<dbReference type="InterPro" id="IPR001128">
    <property type="entry name" value="Cyt_P450"/>
</dbReference>
<organism evidence="16 17">
    <name type="scientific">Paramarasmius palmivorus</name>
    <dbReference type="NCBI Taxonomy" id="297713"/>
    <lineage>
        <taxon>Eukaryota</taxon>
        <taxon>Fungi</taxon>
        <taxon>Dikarya</taxon>
        <taxon>Basidiomycota</taxon>
        <taxon>Agaricomycotina</taxon>
        <taxon>Agaricomycetes</taxon>
        <taxon>Agaricomycetidae</taxon>
        <taxon>Agaricales</taxon>
        <taxon>Marasmiineae</taxon>
        <taxon>Marasmiaceae</taxon>
        <taxon>Paramarasmius</taxon>
    </lineage>
</organism>
<dbReference type="InterPro" id="IPR002401">
    <property type="entry name" value="Cyt_P450_E_grp-I"/>
</dbReference>
<dbReference type="PANTHER" id="PTHR24305:SF166">
    <property type="entry name" value="CYTOCHROME P450 12A4, MITOCHONDRIAL-RELATED"/>
    <property type="match status" value="1"/>
</dbReference>
<evidence type="ECO:0000313" key="15">
    <source>
        <dbReference type="EMBL" id="KAK7014059.1"/>
    </source>
</evidence>
<accession>A0AAW0CF84</accession>
<evidence type="ECO:0000313" key="17">
    <source>
        <dbReference type="Proteomes" id="UP001383192"/>
    </source>
</evidence>
<evidence type="ECO:0008006" key="18">
    <source>
        <dbReference type="Google" id="ProtNLM"/>
    </source>
</evidence>
<keyword evidence="9 14" id="KW-0560">Oxidoreductase</keyword>
<dbReference type="Gene3D" id="1.10.630.10">
    <property type="entry name" value="Cytochrome P450"/>
    <property type="match status" value="1"/>
</dbReference>
<comment type="similarity">
    <text evidence="4 14">Belongs to the cytochrome P450 family.</text>
</comment>
<proteinExistence type="inferred from homology"/>
<evidence type="ECO:0000256" key="12">
    <source>
        <dbReference type="ARBA" id="ARBA00023136"/>
    </source>
</evidence>
<sequence>MTPVIQIRPTDVVIFSVALYIVRALIRGRKKGYTTPLNGPPTKSIVFGLSRYLNSVDDPGKVMEDWAGEYGSVYKIPTVLGGTKVVICDPRAIRDFYSKETFTYVGTPIAKTFIARVFGRGLLWSEGESHKRQRKALTPAFSNAAIRRLTSVFYDSAYKLKIHWDNELLNHPDGLVIDVQNWMNHISLDSIGIAGFSHDFGSLDGKPSAIVDAFESIGSSKPSPVGTVIFLLSFVFPFLNSLPTERSRMLMSLKRSMREIADVLLERSRQAREEGGAEDKSIIGLLIKAESAGGELHMTEEEVLAQMVRNVLLLAGYETTSISLTWALIELAKQPEKQERLRKELLSVSGGADPTWDQLMGLDYPYLDAVVHETLRMHPPLGETARVATEDDILPLSAPFTTADGQVVNSIAVTKGTTVSAPIRCINRAEAIWGPRAKEFIPERWLDFSEDDKDKADTEKEANSKIDWMRTEEKAKLWGEDGIPPTVREVQGHKHLLTFSDGPRTCLGKSFALAEFKAALSVLIRNYLISFDDPETKIGLQRAILPRPKVEGCDGAKVPMRVKRVE</sequence>
<dbReference type="GO" id="GO:0005506">
    <property type="term" value="F:iron ion binding"/>
    <property type="evidence" value="ECO:0007669"/>
    <property type="project" value="InterPro"/>
</dbReference>
<evidence type="ECO:0000256" key="14">
    <source>
        <dbReference type="RuleBase" id="RU000461"/>
    </source>
</evidence>
<dbReference type="GO" id="GO:0016705">
    <property type="term" value="F:oxidoreductase activity, acting on paired donors, with incorporation or reduction of molecular oxygen"/>
    <property type="evidence" value="ECO:0007669"/>
    <property type="project" value="InterPro"/>
</dbReference>
<keyword evidence="5 13" id="KW-0349">Heme</keyword>
<name>A0AAW0CF84_9AGAR</name>
<feature type="binding site" description="axial binding residue" evidence="13">
    <location>
        <position position="506"/>
    </location>
    <ligand>
        <name>heme</name>
        <dbReference type="ChEBI" id="CHEBI:30413"/>
    </ligand>
    <ligandPart>
        <name>Fe</name>
        <dbReference type="ChEBI" id="CHEBI:18248"/>
    </ligandPart>
</feature>
<protein>
    <recommendedName>
        <fullName evidence="18">Cytochrome P450</fullName>
    </recommendedName>
</protein>
<dbReference type="SUPFAM" id="SSF48264">
    <property type="entry name" value="Cytochrome P450"/>
    <property type="match status" value="1"/>
</dbReference>
<evidence type="ECO:0000256" key="7">
    <source>
        <dbReference type="ARBA" id="ARBA00022723"/>
    </source>
</evidence>
<dbReference type="CDD" id="cd11069">
    <property type="entry name" value="CYP_FUM15-like"/>
    <property type="match status" value="1"/>
</dbReference>
<keyword evidence="17" id="KW-1185">Reference proteome</keyword>
<keyword evidence="12" id="KW-0472">Membrane</keyword>
<dbReference type="GO" id="GO:0004497">
    <property type="term" value="F:monooxygenase activity"/>
    <property type="evidence" value="ECO:0007669"/>
    <property type="project" value="UniProtKB-KW"/>
</dbReference>
<dbReference type="Proteomes" id="UP001383192">
    <property type="component" value="Unassembled WGS sequence"/>
</dbReference>
<evidence type="ECO:0000256" key="8">
    <source>
        <dbReference type="ARBA" id="ARBA00022989"/>
    </source>
</evidence>
<evidence type="ECO:0000256" key="1">
    <source>
        <dbReference type="ARBA" id="ARBA00001971"/>
    </source>
</evidence>
<evidence type="ECO:0000256" key="11">
    <source>
        <dbReference type="ARBA" id="ARBA00023033"/>
    </source>
</evidence>
<dbReference type="PRINTS" id="PR00385">
    <property type="entry name" value="P450"/>
</dbReference>
<reference evidence="16 17" key="1">
    <citation type="submission" date="2024-01" db="EMBL/GenBank/DDBJ databases">
        <title>A draft genome for a cacao thread blight-causing isolate of Paramarasmius palmivorus.</title>
        <authorList>
            <person name="Baruah I.K."/>
            <person name="Bukari Y."/>
            <person name="Amoako-Attah I."/>
            <person name="Meinhardt L.W."/>
            <person name="Bailey B.A."/>
            <person name="Cohen S.P."/>
        </authorList>
    </citation>
    <scope>NUCLEOTIDE SEQUENCE [LARGE SCALE GENOMIC DNA]</scope>
    <source>
        <strain evidence="16 17">GH-12</strain>
    </source>
</reference>
<evidence type="ECO:0000256" key="10">
    <source>
        <dbReference type="ARBA" id="ARBA00023004"/>
    </source>
</evidence>
<dbReference type="InterPro" id="IPR017972">
    <property type="entry name" value="Cyt_P450_CS"/>
</dbReference>
<dbReference type="PRINTS" id="PR00463">
    <property type="entry name" value="EP450I"/>
</dbReference>
<keyword evidence="10 13" id="KW-0408">Iron</keyword>
<dbReference type="PANTHER" id="PTHR24305">
    <property type="entry name" value="CYTOCHROME P450"/>
    <property type="match status" value="1"/>
</dbReference>
<comment type="pathway">
    <text evidence="3">Secondary metabolite biosynthesis; terpenoid biosynthesis.</text>
</comment>
<comment type="caution">
    <text evidence="16">The sequence shown here is derived from an EMBL/GenBank/DDBJ whole genome shotgun (WGS) entry which is preliminary data.</text>
</comment>
<gene>
    <name evidence="16" type="ORF">VNI00_010760</name>
    <name evidence="15" type="ORF">VNI00_019442</name>
</gene>
<evidence type="ECO:0000256" key="6">
    <source>
        <dbReference type="ARBA" id="ARBA00022692"/>
    </source>
</evidence>
<comment type="subcellular location">
    <subcellularLocation>
        <location evidence="2">Membrane</location>
    </subcellularLocation>
</comment>
<keyword evidence="8" id="KW-1133">Transmembrane helix</keyword>
<keyword evidence="7 13" id="KW-0479">Metal-binding</keyword>
<dbReference type="AlphaFoldDB" id="A0AAW0CF84"/>
<dbReference type="GO" id="GO:0020037">
    <property type="term" value="F:heme binding"/>
    <property type="evidence" value="ECO:0007669"/>
    <property type="project" value="InterPro"/>
</dbReference>
<keyword evidence="11 14" id="KW-0503">Monooxygenase</keyword>
<evidence type="ECO:0000256" key="13">
    <source>
        <dbReference type="PIRSR" id="PIRSR602401-1"/>
    </source>
</evidence>
<dbReference type="PROSITE" id="PS00086">
    <property type="entry name" value="CYTOCHROME_P450"/>
    <property type="match status" value="1"/>
</dbReference>
<evidence type="ECO:0000256" key="3">
    <source>
        <dbReference type="ARBA" id="ARBA00004721"/>
    </source>
</evidence>
<evidence type="ECO:0000256" key="5">
    <source>
        <dbReference type="ARBA" id="ARBA00022617"/>
    </source>
</evidence>
<dbReference type="InterPro" id="IPR050121">
    <property type="entry name" value="Cytochrome_P450_monoxygenase"/>
</dbReference>
<evidence type="ECO:0000256" key="9">
    <source>
        <dbReference type="ARBA" id="ARBA00023002"/>
    </source>
</evidence>
<evidence type="ECO:0000256" key="2">
    <source>
        <dbReference type="ARBA" id="ARBA00004370"/>
    </source>
</evidence>
<dbReference type="EMBL" id="JAYKXP010000381">
    <property type="protein sequence ID" value="KAK7014059.1"/>
    <property type="molecule type" value="Genomic_DNA"/>
</dbReference>
<keyword evidence="6" id="KW-0812">Transmembrane</keyword>
<dbReference type="Pfam" id="PF00067">
    <property type="entry name" value="p450"/>
    <property type="match status" value="1"/>
</dbReference>
<dbReference type="EMBL" id="JAYKXP010000044">
    <property type="protein sequence ID" value="KAK7037799.1"/>
    <property type="molecule type" value="Genomic_DNA"/>
</dbReference>
<comment type="cofactor">
    <cofactor evidence="1 13">
        <name>heme</name>
        <dbReference type="ChEBI" id="CHEBI:30413"/>
    </cofactor>
</comment>
<evidence type="ECO:0000256" key="4">
    <source>
        <dbReference type="ARBA" id="ARBA00010617"/>
    </source>
</evidence>
<dbReference type="GO" id="GO:0016020">
    <property type="term" value="C:membrane"/>
    <property type="evidence" value="ECO:0007669"/>
    <property type="project" value="UniProtKB-SubCell"/>
</dbReference>
<evidence type="ECO:0000313" key="16">
    <source>
        <dbReference type="EMBL" id="KAK7037799.1"/>
    </source>
</evidence>
<dbReference type="InterPro" id="IPR036396">
    <property type="entry name" value="Cyt_P450_sf"/>
</dbReference>